<reference evidence="2" key="2">
    <citation type="journal article" date="2018" name="Environ. Sci. Technol.">
        <title>The Toxicogenome of Hyalella azteca: A Model for Sediment Ecotoxicology and Evolutionary Toxicology.</title>
        <authorList>
            <person name="Poynton H.C."/>
            <person name="Hasenbein S."/>
            <person name="Benoit J.B."/>
            <person name="Sepulveda M.S."/>
            <person name="Poelchau M.F."/>
            <person name="Hughes D.S.T."/>
            <person name="Murali S.C."/>
            <person name="Chen S."/>
            <person name="Glastad K.M."/>
            <person name="Goodisman M.A.D."/>
            <person name="Werren J.H."/>
            <person name="Vineis J.H."/>
            <person name="Bowen J.L."/>
            <person name="Friedrich M."/>
            <person name="Jones J."/>
            <person name="Robertson H.M."/>
            <person name="Feyereisen R."/>
            <person name="Mechler-Hickson A."/>
            <person name="Mathers N."/>
            <person name="Lee C.E."/>
            <person name="Colbourne J.K."/>
            <person name="Biales A."/>
            <person name="Johnston J.S."/>
            <person name="Wellborn G.A."/>
            <person name="Rosendale A.J."/>
            <person name="Cridge A.G."/>
            <person name="Munoz-Torres M.C."/>
            <person name="Bain P.A."/>
            <person name="Manny A.R."/>
            <person name="Major K.M."/>
            <person name="Lambert F.N."/>
            <person name="Vulpe C.D."/>
            <person name="Tuck P."/>
            <person name="Blalock B.J."/>
            <person name="Lin Y.Y."/>
            <person name="Smith M.E."/>
            <person name="Ochoa-Acuna H."/>
            <person name="Chen M.M."/>
            <person name="Childers C.P."/>
            <person name="Qu J."/>
            <person name="Dugan S."/>
            <person name="Lee S.L."/>
            <person name="Chao H."/>
            <person name="Dinh H."/>
            <person name="Han Y."/>
            <person name="Doddapaneni H."/>
            <person name="Worley K.C."/>
            <person name="Muzny D.M."/>
            <person name="Gibbs R.A."/>
            <person name="Richards S."/>
        </authorList>
    </citation>
    <scope>NUCLEOTIDE SEQUENCE</scope>
    <source>
        <strain evidence="2">HAZT.00-mixed</strain>
        <tissue evidence="2">Whole organism</tissue>
    </source>
</reference>
<evidence type="ECO:0000256" key="1">
    <source>
        <dbReference type="SAM" id="Phobius"/>
    </source>
</evidence>
<keyword evidence="1" id="KW-0812">Transmembrane</keyword>
<name>A0A6A0H6U1_HYAAZ</name>
<dbReference type="AlphaFoldDB" id="A0A6A0H6U1"/>
<keyword evidence="1" id="KW-0472">Membrane</keyword>
<accession>A0A6A0H6U1</accession>
<feature type="transmembrane region" description="Helical" evidence="1">
    <location>
        <begin position="86"/>
        <end position="111"/>
    </location>
</feature>
<reference evidence="2" key="1">
    <citation type="submission" date="2014-08" db="EMBL/GenBank/DDBJ databases">
        <authorList>
            <person name="Murali S."/>
            <person name="Richards S."/>
            <person name="Bandaranaike D."/>
            <person name="Bellair M."/>
            <person name="Blankenburg K."/>
            <person name="Chao H."/>
            <person name="Dinh H."/>
            <person name="Doddapaneni H."/>
            <person name="Dugan-Rocha S."/>
            <person name="Elkadiri S."/>
            <person name="Gnanaolivu R."/>
            <person name="Hughes D."/>
            <person name="Lee S."/>
            <person name="Li M."/>
            <person name="Ming W."/>
            <person name="Munidasa M."/>
            <person name="Muniz J."/>
            <person name="Nguyen L."/>
            <person name="Osuji N."/>
            <person name="Pu L.-L."/>
            <person name="Puazo M."/>
            <person name="Skinner E."/>
            <person name="Qu C."/>
            <person name="Quiroz J."/>
            <person name="Raj R."/>
            <person name="Weissenberger G."/>
            <person name="Xin Y."/>
            <person name="Zou X."/>
            <person name="Han Y."/>
            <person name="Worley K."/>
            <person name="Muzny D."/>
            <person name="Gibbs R."/>
        </authorList>
    </citation>
    <scope>NUCLEOTIDE SEQUENCE</scope>
    <source>
        <strain evidence="2">HAZT.00-mixed</strain>
        <tissue evidence="2">Whole organism</tissue>
    </source>
</reference>
<dbReference type="EMBL" id="JQDR03005438">
    <property type="protein sequence ID" value="KAA0201422.1"/>
    <property type="molecule type" value="Genomic_DNA"/>
</dbReference>
<feature type="transmembrane region" description="Helical" evidence="1">
    <location>
        <begin position="123"/>
        <end position="143"/>
    </location>
</feature>
<comment type="caution">
    <text evidence="2">The sequence shown here is derived from an EMBL/GenBank/DDBJ whole genome shotgun (WGS) entry which is preliminary data.</text>
</comment>
<dbReference type="Proteomes" id="UP000711488">
    <property type="component" value="Unassembled WGS sequence"/>
</dbReference>
<protein>
    <submittedName>
        <fullName evidence="2">Uncharacterized protein</fullName>
    </submittedName>
</protein>
<reference evidence="2" key="3">
    <citation type="submission" date="2019-06" db="EMBL/GenBank/DDBJ databases">
        <authorList>
            <person name="Poynton C."/>
            <person name="Hasenbein S."/>
            <person name="Benoit J.B."/>
            <person name="Sepulveda M.S."/>
            <person name="Poelchau M.F."/>
            <person name="Murali S.C."/>
            <person name="Chen S."/>
            <person name="Glastad K.M."/>
            <person name="Werren J.H."/>
            <person name="Vineis J.H."/>
            <person name="Bowen J.L."/>
            <person name="Friedrich M."/>
            <person name="Jones J."/>
            <person name="Robertson H.M."/>
            <person name="Feyereisen R."/>
            <person name="Mechler-Hickson A."/>
            <person name="Mathers N."/>
            <person name="Lee C.E."/>
            <person name="Colbourne J.K."/>
            <person name="Biales A."/>
            <person name="Johnston J.S."/>
            <person name="Wellborn G.A."/>
            <person name="Rosendale A.J."/>
            <person name="Cridge A.G."/>
            <person name="Munoz-Torres M.C."/>
            <person name="Bain P.A."/>
            <person name="Manny A.R."/>
            <person name="Major K.M."/>
            <person name="Lambert F.N."/>
            <person name="Vulpe C.D."/>
            <person name="Tuck P."/>
            <person name="Blalock B.J."/>
            <person name="Lin Y.-Y."/>
            <person name="Smith M.E."/>
            <person name="Ochoa-Acuna H."/>
            <person name="Chen M.-J.M."/>
            <person name="Childers C.P."/>
            <person name="Qu J."/>
            <person name="Dugan S."/>
            <person name="Lee S.L."/>
            <person name="Chao H."/>
            <person name="Dinh H."/>
            <person name="Han Y."/>
            <person name="Doddapaneni H."/>
            <person name="Worley K.C."/>
            <person name="Muzny D.M."/>
            <person name="Gibbs R.A."/>
            <person name="Richards S."/>
        </authorList>
    </citation>
    <scope>NUCLEOTIDE SEQUENCE</scope>
    <source>
        <strain evidence="2">HAZT.00-mixed</strain>
        <tissue evidence="2">Whole organism</tissue>
    </source>
</reference>
<sequence>MPFQSRRACHFLIATVGVADSLSSTTKHILYHQIPSMFTLIKCGMLSVIFARFPANEFCLFHIVKCVTFVAVKYVVFLAIKCAMFLSIKCVMFLSIKCVMFLSIKCVVFLATKCIMFLAIKCVLFLDIKCVMFLTITCVMFPLDALKNIYNKHICMSTPQHPVNTSPRPVGLQPTIGLY</sequence>
<proteinExistence type="predicted"/>
<gene>
    <name evidence="2" type="ORF">HAZT_HAZT000303</name>
</gene>
<evidence type="ECO:0000313" key="2">
    <source>
        <dbReference type="EMBL" id="KAA0201422.1"/>
    </source>
</evidence>
<organism evidence="2">
    <name type="scientific">Hyalella azteca</name>
    <name type="common">Amphipod</name>
    <dbReference type="NCBI Taxonomy" id="294128"/>
    <lineage>
        <taxon>Eukaryota</taxon>
        <taxon>Metazoa</taxon>
        <taxon>Ecdysozoa</taxon>
        <taxon>Arthropoda</taxon>
        <taxon>Crustacea</taxon>
        <taxon>Multicrustacea</taxon>
        <taxon>Malacostraca</taxon>
        <taxon>Eumalacostraca</taxon>
        <taxon>Peracarida</taxon>
        <taxon>Amphipoda</taxon>
        <taxon>Senticaudata</taxon>
        <taxon>Talitrida</taxon>
        <taxon>Talitroidea</taxon>
        <taxon>Hyalellidae</taxon>
        <taxon>Hyalella</taxon>
    </lineage>
</organism>
<feature type="transmembrane region" description="Helical" evidence="1">
    <location>
        <begin position="58"/>
        <end position="80"/>
    </location>
</feature>
<feature type="transmembrane region" description="Helical" evidence="1">
    <location>
        <begin position="33"/>
        <end position="51"/>
    </location>
</feature>
<keyword evidence="1" id="KW-1133">Transmembrane helix</keyword>